<evidence type="ECO:0000313" key="3">
    <source>
        <dbReference type="Proteomes" id="UP000242180"/>
    </source>
</evidence>
<gene>
    <name evidence="2" type="ORF">BCR43DRAFT_511800</name>
</gene>
<comment type="caution">
    <text evidence="2">The sequence shown here is derived from an EMBL/GenBank/DDBJ whole genome shotgun (WGS) entry which is preliminary data.</text>
</comment>
<keyword evidence="3" id="KW-1185">Reference proteome</keyword>
<feature type="compositionally biased region" description="Basic residues" evidence="1">
    <location>
        <begin position="387"/>
        <end position="400"/>
    </location>
</feature>
<organism evidence="2 3">
    <name type="scientific">Syncephalastrum racemosum</name>
    <name type="common">Filamentous fungus</name>
    <dbReference type="NCBI Taxonomy" id="13706"/>
    <lineage>
        <taxon>Eukaryota</taxon>
        <taxon>Fungi</taxon>
        <taxon>Fungi incertae sedis</taxon>
        <taxon>Mucoromycota</taxon>
        <taxon>Mucoromycotina</taxon>
        <taxon>Mucoromycetes</taxon>
        <taxon>Mucorales</taxon>
        <taxon>Syncephalastraceae</taxon>
        <taxon>Syncephalastrum</taxon>
    </lineage>
</organism>
<accession>A0A1X2HPN6</accession>
<feature type="region of interest" description="Disordered" evidence="1">
    <location>
        <begin position="1"/>
        <end position="402"/>
    </location>
</feature>
<feature type="compositionally biased region" description="Polar residues" evidence="1">
    <location>
        <begin position="258"/>
        <end position="279"/>
    </location>
</feature>
<evidence type="ECO:0000256" key="1">
    <source>
        <dbReference type="SAM" id="MobiDB-lite"/>
    </source>
</evidence>
<feature type="compositionally biased region" description="Pro residues" evidence="1">
    <location>
        <begin position="22"/>
        <end position="39"/>
    </location>
</feature>
<dbReference type="Proteomes" id="UP000242180">
    <property type="component" value="Unassembled WGS sequence"/>
</dbReference>
<protein>
    <submittedName>
        <fullName evidence="2">Uncharacterized protein</fullName>
    </submittedName>
</protein>
<dbReference type="InParanoid" id="A0A1X2HPN6"/>
<evidence type="ECO:0000313" key="2">
    <source>
        <dbReference type="EMBL" id="ORZ00856.1"/>
    </source>
</evidence>
<sequence>MNTYPAPPPSFHRNQHPNAYPNLPPQQPQPPPSAYPPHTIPAQGYYQAVVSSRPQVPYSDHQADHRTSMIPDQQSHASRSSRPHHMSLPPPPHSLSLNSMSQSNMGATEPLYQQQDQLRSRRISVATTPSARSEGGWKVANKKPDAWRASTLGPLNSTTGTANSTMTNTNSPLTSSRPVSMMTPASSFDARSARRQSSGTALVVDPTFPVTPAKTPAKTPGSIHTEQQSYFSPTHSTMSPQDYRPHRESFVGGFVLPPTNTFPQSHPSAPSYAAQTPAPSTYHVAPPQHPPPPSHILHHSHQHSQQSSRPQPIPYYQRGHSYETAPPAHISASSSTATGPRTAPATYPGYHNTADDNQPDVDEMPPKPTNDSTVSHTSNTKDSSSDKKKKSKKPPPKKRQITVQSINKEHRVWIDVSPKETGNSLAEKIHIIATFRTRKILSITTASGRKIPLTSRPVFKTWTEAEQFEDGEQWTVEWSELERNVVDRFLAKMVQS</sequence>
<reference evidence="2 3" key="1">
    <citation type="submission" date="2016-07" db="EMBL/GenBank/DDBJ databases">
        <title>Pervasive Adenine N6-methylation of Active Genes in Fungi.</title>
        <authorList>
            <consortium name="DOE Joint Genome Institute"/>
            <person name="Mondo S.J."/>
            <person name="Dannebaum R.O."/>
            <person name="Kuo R.C."/>
            <person name="Labutti K."/>
            <person name="Haridas S."/>
            <person name="Kuo A."/>
            <person name="Salamov A."/>
            <person name="Ahrendt S.R."/>
            <person name="Lipzen A."/>
            <person name="Sullivan W."/>
            <person name="Andreopoulos W.B."/>
            <person name="Clum A."/>
            <person name="Lindquist E."/>
            <person name="Daum C."/>
            <person name="Ramamoorthy G.K."/>
            <person name="Gryganskyi A."/>
            <person name="Culley D."/>
            <person name="Magnuson J.K."/>
            <person name="James T.Y."/>
            <person name="O'Malley M.A."/>
            <person name="Stajich J.E."/>
            <person name="Spatafora J.W."/>
            <person name="Visel A."/>
            <person name="Grigoriev I.V."/>
        </authorList>
    </citation>
    <scope>NUCLEOTIDE SEQUENCE [LARGE SCALE GENOMIC DNA]</scope>
    <source>
        <strain evidence="2 3">NRRL 2496</strain>
    </source>
</reference>
<dbReference type="AlphaFoldDB" id="A0A1X2HPN6"/>
<name>A0A1X2HPN6_SYNRA</name>
<proteinExistence type="predicted"/>
<dbReference type="EMBL" id="MCGN01000002">
    <property type="protein sequence ID" value="ORZ00856.1"/>
    <property type="molecule type" value="Genomic_DNA"/>
</dbReference>
<feature type="compositionally biased region" description="Low complexity" evidence="1">
    <location>
        <begin position="156"/>
        <end position="171"/>
    </location>
</feature>
<feature type="compositionally biased region" description="Polar residues" evidence="1">
    <location>
        <begin position="222"/>
        <end position="240"/>
    </location>
</feature>
<feature type="compositionally biased region" description="Low complexity" evidence="1">
    <location>
        <begin position="206"/>
        <end position="220"/>
    </location>
</feature>
<dbReference type="STRING" id="13706.A0A1X2HPN6"/>
<dbReference type="OrthoDB" id="2381286at2759"/>
<feature type="compositionally biased region" description="Polar residues" evidence="1">
    <location>
        <begin position="369"/>
        <end position="380"/>
    </location>
</feature>
<feature type="compositionally biased region" description="Pro residues" evidence="1">
    <location>
        <begin position="1"/>
        <end position="10"/>
    </location>
</feature>
<feature type="compositionally biased region" description="Polar residues" evidence="1">
    <location>
        <begin position="172"/>
        <end position="186"/>
    </location>
</feature>
<feature type="compositionally biased region" description="Low complexity" evidence="1">
    <location>
        <begin position="94"/>
        <end position="105"/>
    </location>
</feature>